<organism evidence="1">
    <name type="scientific">Tanacetum cinerariifolium</name>
    <name type="common">Dalmatian daisy</name>
    <name type="synonym">Chrysanthemum cinerariifolium</name>
    <dbReference type="NCBI Taxonomy" id="118510"/>
    <lineage>
        <taxon>Eukaryota</taxon>
        <taxon>Viridiplantae</taxon>
        <taxon>Streptophyta</taxon>
        <taxon>Embryophyta</taxon>
        <taxon>Tracheophyta</taxon>
        <taxon>Spermatophyta</taxon>
        <taxon>Magnoliopsida</taxon>
        <taxon>eudicotyledons</taxon>
        <taxon>Gunneridae</taxon>
        <taxon>Pentapetalae</taxon>
        <taxon>asterids</taxon>
        <taxon>campanulids</taxon>
        <taxon>Asterales</taxon>
        <taxon>Asteraceae</taxon>
        <taxon>Asteroideae</taxon>
        <taxon>Anthemideae</taxon>
        <taxon>Anthemidinae</taxon>
        <taxon>Tanacetum</taxon>
    </lineage>
</organism>
<name>A0A6L2J380_TANCI</name>
<gene>
    <name evidence="1" type="ORF">Tci_002152</name>
</gene>
<evidence type="ECO:0000313" key="1">
    <source>
        <dbReference type="EMBL" id="GEU30174.1"/>
    </source>
</evidence>
<proteinExistence type="predicted"/>
<protein>
    <submittedName>
        <fullName evidence="1">Uncharacterized protein</fullName>
    </submittedName>
</protein>
<sequence length="96" mass="10463">MKTPLALPWERIPRLDSGVRIRMPIAATLGCGVSVILGRDPVLGIKYGIPETLHPALPGPEDRVVDFPEAAGTYSVEAVRALDTHRTPIQKQPKML</sequence>
<comment type="caution">
    <text evidence="1">The sequence shown here is derived from an EMBL/GenBank/DDBJ whole genome shotgun (WGS) entry which is preliminary data.</text>
</comment>
<reference evidence="1" key="1">
    <citation type="journal article" date="2019" name="Sci. Rep.">
        <title>Draft genome of Tanacetum cinerariifolium, the natural source of mosquito coil.</title>
        <authorList>
            <person name="Yamashiro T."/>
            <person name="Shiraishi A."/>
            <person name="Satake H."/>
            <person name="Nakayama K."/>
        </authorList>
    </citation>
    <scope>NUCLEOTIDE SEQUENCE</scope>
</reference>
<dbReference type="EMBL" id="BKCJ010000134">
    <property type="protein sequence ID" value="GEU30174.1"/>
    <property type="molecule type" value="Genomic_DNA"/>
</dbReference>
<accession>A0A6L2J380</accession>
<dbReference type="AlphaFoldDB" id="A0A6L2J380"/>